<proteinExistence type="inferred from homology"/>
<dbReference type="SUPFAM" id="SSF101960">
    <property type="entry name" value="Stabilizer of iron transporter SufD"/>
    <property type="match status" value="1"/>
</dbReference>
<dbReference type="InterPro" id="IPR011542">
    <property type="entry name" value="SUF_FeS_clus_asmbl_SufD"/>
</dbReference>
<gene>
    <name evidence="4" type="ORF">J2X05_001119</name>
</gene>
<accession>A0ABU1UVH3</accession>
<dbReference type="Proteomes" id="UP001253595">
    <property type="component" value="Unassembled WGS sequence"/>
</dbReference>
<evidence type="ECO:0000313" key="5">
    <source>
        <dbReference type="Proteomes" id="UP001253595"/>
    </source>
</evidence>
<dbReference type="InterPro" id="IPR037284">
    <property type="entry name" value="SUF_FeS_clus_asmbl_SufBD_sf"/>
</dbReference>
<sequence>MSDFQHQAIRLTAQQQPLTWLEGLRNKATDEWLAQPWPTRKTEHWKYTPMQGLQKTLLHTWGVAANPSLDKTLQDELIPLDAYRLIFINGVFDAKHSSNLPESIVRFSQANAAQQALIEKHLGKIVEGERHLFATLNNAWLDDGVLLHVPRNQRLEKPVYIVNIVTAVAAASNQRLLIVLDENSQAEVVEHYFSNADTQNGFANALTEVHLGDNANLHHYRLNLEEEHAQHIGAVHVDLQRNARLRGFALALGSSLMRVDYQLNHRGQGAELDLQGIYLPRNQQVVDYHTNICHWVPHCTSNEVFRGIVSDSAQAIFNGRIYIHKDAQKTLAELSNKNMLTSNKAEVNTKPELEIYADDVKCAHGATISQLNANARYYLQSRGLSRAEADVMLSFGFINELLEQIAQPVVHDYLQPRLAKLFGRDNSLIAASALAELTDD</sequence>
<name>A0ABU1UVH3_9GAMM</name>
<protein>
    <submittedName>
        <fullName evidence="4">Fe-S cluster assembly protein SufD</fullName>
    </submittedName>
</protein>
<dbReference type="PANTHER" id="PTHR43575:SF1">
    <property type="entry name" value="PROTEIN ABCI7, CHLOROPLASTIC"/>
    <property type="match status" value="1"/>
</dbReference>
<evidence type="ECO:0000313" key="4">
    <source>
        <dbReference type="EMBL" id="MDR7089113.1"/>
    </source>
</evidence>
<dbReference type="EMBL" id="JAVDVX010000002">
    <property type="protein sequence ID" value="MDR7089113.1"/>
    <property type="molecule type" value="Genomic_DNA"/>
</dbReference>
<comment type="caution">
    <text evidence="4">The sequence shown here is derived from an EMBL/GenBank/DDBJ whole genome shotgun (WGS) entry which is preliminary data.</text>
</comment>
<dbReference type="Pfam" id="PF01458">
    <property type="entry name" value="SUFBD_core"/>
    <property type="match status" value="1"/>
</dbReference>
<dbReference type="InterPro" id="IPR055346">
    <property type="entry name" value="Fe-S_cluster_assembly_SufBD"/>
</dbReference>
<evidence type="ECO:0000259" key="2">
    <source>
        <dbReference type="Pfam" id="PF01458"/>
    </source>
</evidence>
<evidence type="ECO:0000256" key="1">
    <source>
        <dbReference type="ARBA" id="ARBA00043967"/>
    </source>
</evidence>
<evidence type="ECO:0000259" key="3">
    <source>
        <dbReference type="Pfam" id="PF19295"/>
    </source>
</evidence>
<organism evidence="4 5">
    <name type="scientific">Cellvibrio fibrivorans</name>
    <dbReference type="NCBI Taxonomy" id="126350"/>
    <lineage>
        <taxon>Bacteria</taxon>
        <taxon>Pseudomonadati</taxon>
        <taxon>Pseudomonadota</taxon>
        <taxon>Gammaproteobacteria</taxon>
        <taxon>Cellvibrionales</taxon>
        <taxon>Cellvibrionaceae</taxon>
        <taxon>Cellvibrio</taxon>
    </lineage>
</organism>
<dbReference type="InterPro" id="IPR045595">
    <property type="entry name" value="SufBD_N"/>
</dbReference>
<feature type="domain" description="SUF system FeS cluster assembly SufBD N-terminal" evidence="3">
    <location>
        <begin position="14"/>
        <end position="160"/>
    </location>
</feature>
<dbReference type="RefSeq" id="WP_310069776.1">
    <property type="nucleotide sequence ID" value="NZ_JAVDVX010000002.1"/>
</dbReference>
<dbReference type="PANTHER" id="PTHR43575">
    <property type="entry name" value="PROTEIN ABCI7, CHLOROPLASTIC"/>
    <property type="match status" value="1"/>
</dbReference>
<comment type="similarity">
    <text evidence="1">Belongs to the iron-sulfur cluster assembly SufBD family.</text>
</comment>
<dbReference type="NCBIfam" id="TIGR01981">
    <property type="entry name" value="sufD"/>
    <property type="match status" value="1"/>
</dbReference>
<feature type="domain" description="SUF system FeS cluster assembly SufBD core" evidence="2">
    <location>
        <begin position="169"/>
        <end position="397"/>
    </location>
</feature>
<dbReference type="Pfam" id="PF19295">
    <property type="entry name" value="SufBD_N"/>
    <property type="match status" value="1"/>
</dbReference>
<keyword evidence="5" id="KW-1185">Reference proteome</keyword>
<dbReference type="InterPro" id="IPR000825">
    <property type="entry name" value="SUF_FeS_clus_asmbl_SufBD_core"/>
</dbReference>
<reference evidence="4 5" key="1">
    <citation type="submission" date="2023-07" db="EMBL/GenBank/DDBJ databases">
        <title>Sorghum-associated microbial communities from plants grown in Nebraska, USA.</title>
        <authorList>
            <person name="Schachtman D."/>
        </authorList>
    </citation>
    <scope>NUCLEOTIDE SEQUENCE [LARGE SCALE GENOMIC DNA]</scope>
    <source>
        <strain evidence="4 5">BE190</strain>
    </source>
</reference>